<comment type="caution">
    <text evidence="7">The sequence shown here is derived from an EMBL/GenBank/DDBJ whole genome shotgun (WGS) entry which is preliminary data.</text>
</comment>
<dbReference type="Gene3D" id="3.90.1380.10">
    <property type="entry name" value="Threonine synthase, N-terminal domain"/>
    <property type="match status" value="1"/>
</dbReference>
<dbReference type="GO" id="GO:0004795">
    <property type="term" value="F:threonine synthase activity"/>
    <property type="evidence" value="ECO:0007669"/>
    <property type="project" value="UniProtKB-EC"/>
</dbReference>
<dbReference type="NCBIfam" id="TIGR00260">
    <property type="entry name" value="thrC"/>
    <property type="match status" value="1"/>
</dbReference>
<evidence type="ECO:0000256" key="3">
    <source>
        <dbReference type="ARBA" id="ARBA00022898"/>
    </source>
</evidence>
<keyword evidence="8" id="KW-1185">Reference proteome</keyword>
<dbReference type="InterPro" id="IPR004450">
    <property type="entry name" value="Thr_synthase-like"/>
</dbReference>
<keyword evidence="3" id="KW-0663">Pyridoxal phosphate</keyword>
<dbReference type="Gene3D" id="3.40.50.1100">
    <property type="match status" value="2"/>
</dbReference>
<proteinExistence type="inferred from homology"/>
<accession>A0ABV4GLW8</accession>
<evidence type="ECO:0000256" key="2">
    <source>
        <dbReference type="ARBA" id="ARBA00005517"/>
    </source>
</evidence>
<dbReference type="InterPro" id="IPR029144">
    <property type="entry name" value="Thr_synth_N"/>
</dbReference>
<name>A0ABV4GLW8_9BRAD</name>
<evidence type="ECO:0000256" key="1">
    <source>
        <dbReference type="ARBA" id="ARBA00001933"/>
    </source>
</evidence>
<evidence type="ECO:0000259" key="6">
    <source>
        <dbReference type="Pfam" id="PF14821"/>
    </source>
</evidence>
<comment type="cofactor">
    <cofactor evidence="1">
        <name>pyridoxal 5'-phosphate</name>
        <dbReference type="ChEBI" id="CHEBI:597326"/>
    </cofactor>
</comment>
<dbReference type="PANTHER" id="PTHR42690">
    <property type="entry name" value="THREONINE SYNTHASE FAMILY MEMBER"/>
    <property type="match status" value="1"/>
</dbReference>
<organism evidence="7 8">
    <name type="scientific">Bradyrhizobium yuanmingense</name>
    <dbReference type="NCBI Taxonomy" id="108015"/>
    <lineage>
        <taxon>Bacteria</taxon>
        <taxon>Pseudomonadati</taxon>
        <taxon>Pseudomonadota</taxon>
        <taxon>Alphaproteobacteria</taxon>
        <taxon>Hyphomicrobiales</taxon>
        <taxon>Nitrobacteraceae</taxon>
        <taxon>Bradyrhizobium</taxon>
    </lineage>
</organism>
<dbReference type="Pfam" id="PF24857">
    <property type="entry name" value="THR4_C"/>
    <property type="match status" value="1"/>
</dbReference>
<dbReference type="Proteomes" id="UP001565474">
    <property type="component" value="Unassembled WGS sequence"/>
</dbReference>
<dbReference type="Pfam" id="PF14821">
    <property type="entry name" value="Thr_synth_N"/>
    <property type="match status" value="1"/>
</dbReference>
<keyword evidence="4 7" id="KW-0456">Lyase</keyword>
<dbReference type="EC" id="4.2.3.1" evidence="5"/>
<comment type="similarity">
    <text evidence="2">Belongs to the threonine synthase family.</text>
</comment>
<dbReference type="InterPro" id="IPR036052">
    <property type="entry name" value="TrpB-like_PALP_sf"/>
</dbReference>
<evidence type="ECO:0000256" key="4">
    <source>
        <dbReference type="ARBA" id="ARBA00023239"/>
    </source>
</evidence>
<evidence type="ECO:0000313" key="8">
    <source>
        <dbReference type="Proteomes" id="UP001565474"/>
    </source>
</evidence>
<reference evidence="7 8" key="1">
    <citation type="submission" date="2024-07" db="EMBL/GenBank/DDBJ databases">
        <title>Genomic Encyclopedia of Type Strains, Phase V (KMG-V): Genome sequencing to study the core and pangenomes of soil and plant-associated prokaryotes.</title>
        <authorList>
            <person name="Whitman W."/>
        </authorList>
    </citation>
    <scope>NUCLEOTIDE SEQUENCE [LARGE SCALE GENOMIC DNA]</scope>
    <source>
        <strain evidence="7 8">USDA 222</strain>
    </source>
</reference>
<protein>
    <recommendedName>
        <fullName evidence="5">Threonine synthase</fullName>
        <ecNumber evidence="5">4.2.3.1</ecNumber>
    </recommendedName>
</protein>
<dbReference type="SUPFAM" id="SSF53686">
    <property type="entry name" value="Tryptophan synthase beta subunit-like PLP-dependent enzymes"/>
    <property type="match status" value="1"/>
</dbReference>
<gene>
    <name evidence="7" type="ORF">ABH992_004262</name>
</gene>
<feature type="domain" description="Threonine synthase N-terminal" evidence="6">
    <location>
        <begin position="3"/>
        <end position="81"/>
    </location>
</feature>
<dbReference type="InterPro" id="IPR051166">
    <property type="entry name" value="Threonine_Synthase"/>
</dbReference>
<dbReference type="RefSeq" id="WP_036040215.1">
    <property type="nucleotide sequence ID" value="NZ_JADYWB010000008.1"/>
</dbReference>
<dbReference type="InterPro" id="IPR037158">
    <property type="entry name" value="Thr_synth_N_sf"/>
</dbReference>
<dbReference type="EMBL" id="JBGBZN010000002">
    <property type="protein sequence ID" value="MEY9471863.1"/>
    <property type="molecule type" value="Genomic_DNA"/>
</dbReference>
<dbReference type="CDD" id="cd01560">
    <property type="entry name" value="Thr-synth_2"/>
    <property type="match status" value="1"/>
</dbReference>
<evidence type="ECO:0000256" key="5">
    <source>
        <dbReference type="NCBIfam" id="TIGR00260"/>
    </source>
</evidence>
<evidence type="ECO:0000313" key="7">
    <source>
        <dbReference type="EMBL" id="MEY9471863.1"/>
    </source>
</evidence>
<dbReference type="PANTHER" id="PTHR42690:SF1">
    <property type="entry name" value="THREONINE SYNTHASE-LIKE 2"/>
    <property type="match status" value="1"/>
</dbReference>
<sequence length="472" mass="51310">MTRYISTRGEAPELGFCDVMLTGLARDGGLYVPAVWPQLPSETIAGFFGRPYWEVAVDVIRPFAGGEISDAELGRMANEAYATFRHPAVVPLRQMSPHQFVLELFHGPTLAFKDVAMQLISRLMDHVLEKRGQRTTIVVATSGDTGGAAVEAFAGLENVDLIVLFPHGRISEVQRRMMTTTGAANVHALAIEGTFDDCQALVKGMFNNHRFRDATSLSGVNSINWARIVAQVVYYFTSAVAVGAPARAVDFVVPTGNFGDIFAGYVAKRMGLPVRTLRIAANVNDILARTLKTGIYEVREVHATASPSMDIQISSNFERLLFEAGRRDGAGVRRLMEQLKQSGRFVLPDATLAAIREEFDAGRADETETAAAIRAAWREAGELVDPHTAVALAVADRDTTDTKVPSIVLSTAHPAKFPDAVEAACGQRPQLPAWLDGLMTKSEHMRVMKNDQVELERFVLSASRAAKQGVAG</sequence>